<protein>
    <submittedName>
        <fullName evidence="1">Putative DD41D transposase</fullName>
    </submittedName>
</protein>
<comment type="caution">
    <text evidence="1">The sequence shown here is derived from an EMBL/GenBank/DDBJ whole genome shotgun (WGS) entry which is preliminary data.</text>
</comment>
<dbReference type="AlphaFoldDB" id="A0A8X6XZD5"/>
<accession>A0A8X6XZD5</accession>
<evidence type="ECO:0000313" key="2">
    <source>
        <dbReference type="Proteomes" id="UP000886998"/>
    </source>
</evidence>
<sequence length="320" mass="37642">MNTQFWTLLRDISSTSRKFTSEDFYSVNSFFRDIKENFDLFSAISSQKLIFSKRLCDVAVPVRLRVGRSVENIAAVETSIANDPNQSIPRRSQELGIAKTTLLRILRKDLTLHPYKIRLTQELKLMDHSKRHTFSDWALEKMRQDDQFHLKIIFSDEAHFWLNGFVNKQNMRYWAGENPHVLNEKPLHPQKITVWCGLHAGGIIGPYFFVDDSGRHVTVNGDRYRAMIIDYFWPELEYMDLDSMWFQQDGTTSRTAHVTIDLLKNKFDERVISRNGPFDWPPRSCDLTPLDFFLWDTSSHWSMLISRRRWNSSKPTLNAK</sequence>
<dbReference type="InterPro" id="IPR036397">
    <property type="entry name" value="RNaseH_sf"/>
</dbReference>
<dbReference type="OrthoDB" id="6494175at2759"/>
<dbReference type="PANTHER" id="PTHR47326:SF1">
    <property type="entry name" value="HTH PSQ-TYPE DOMAIN-CONTAINING PROTEIN"/>
    <property type="match status" value="1"/>
</dbReference>
<dbReference type="PANTHER" id="PTHR47326">
    <property type="entry name" value="TRANSPOSABLE ELEMENT TC3 TRANSPOSASE-LIKE PROTEIN"/>
    <property type="match status" value="1"/>
</dbReference>
<reference evidence="1" key="1">
    <citation type="submission" date="2020-08" db="EMBL/GenBank/DDBJ databases">
        <title>Multicomponent nature underlies the extraordinary mechanical properties of spider dragline silk.</title>
        <authorList>
            <person name="Kono N."/>
            <person name="Nakamura H."/>
            <person name="Mori M."/>
            <person name="Yoshida Y."/>
            <person name="Ohtoshi R."/>
            <person name="Malay A.D."/>
            <person name="Moran D.A.P."/>
            <person name="Tomita M."/>
            <person name="Numata K."/>
            <person name="Arakawa K."/>
        </authorList>
    </citation>
    <scope>NUCLEOTIDE SEQUENCE</scope>
</reference>
<dbReference type="Gene3D" id="3.30.420.10">
    <property type="entry name" value="Ribonuclease H-like superfamily/Ribonuclease H"/>
    <property type="match status" value="1"/>
</dbReference>
<organism evidence="1 2">
    <name type="scientific">Trichonephila inaurata madagascariensis</name>
    <dbReference type="NCBI Taxonomy" id="2747483"/>
    <lineage>
        <taxon>Eukaryota</taxon>
        <taxon>Metazoa</taxon>
        <taxon>Ecdysozoa</taxon>
        <taxon>Arthropoda</taxon>
        <taxon>Chelicerata</taxon>
        <taxon>Arachnida</taxon>
        <taxon>Araneae</taxon>
        <taxon>Araneomorphae</taxon>
        <taxon>Entelegynae</taxon>
        <taxon>Araneoidea</taxon>
        <taxon>Nephilidae</taxon>
        <taxon>Trichonephila</taxon>
        <taxon>Trichonephila inaurata</taxon>
    </lineage>
</organism>
<proteinExistence type="predicted"/>
<keyword evidence="2" id="KW-1185">Reference proteome</keyword>
<dbReference type="EMBL" id="BMAV01014636">
    <property type="protein sequence ID" value="GFY63161.1"/>
    <property type="molecule type" value="Genomic_DNA"/>
</dbReference>
<dbReference type="Proteomes" id="UP000886998">
    <property type="component" value="Unassembled WGS sequence"/>
</dbReference>
<evidence type="ECO:0000313" key="1">
    <source>
        <dbReference type="EMBL" id="GFY63161.1"/>
    </source>
</evidence>
<dbReference type="GO" id="GO:0003676">
    <property type="term" value="F:nucleic acid binding"/>
    <property type="evidence" value="ECO:0007669"/>
    <property type="project" value="InterPro"/>
</dbReference>
<gene>
    <name evidence="1" type="ORF">TNIN_411911</name>
</gene>
<name>A0A8X6XZD5_9ARAC</name>